<accession>A0AAN8D0V6</accession>
<feature type="region of interest" description="Disordered" evidence="1">
    <location>
        <begin position="193"/>
        <end position="243"/>
    </location>
</feature>
<evidence type="ECO:0000313" key="3">
    <source>
        <dbReference type="Proteomes" id="UP001331515"/>
    </source>
</evidence>
<feature type="compositionally biased region" description="Basic and acidic residues" evidence="1">
    <location>
        <begin position="228"/>
        <end position="243"/>
    </location>
</feature>
<feature type="region of interest" description="Disordered" evidence="1">
    <location>
        <begin position="1"/>
        <end position="20"/>
    </location>
</feature>
<keyword evidence="3" id="KW-1185">Reference proteome</keyword>
<organism evidence="2 3">
    <name type="scientific">Champsocephalus gunnari</name>
    <name type="common">Mackerel icefish</name>
    <dbReference type="NCBI Taxonomy" id="52237"/>
    <lineage>
        <taxon>Eukaryota</taxon>
        <taxon>Metazoa</taxon>
        <taxon>Chordata</taxon>
        <taxon>Craniata</taxon>
        <taxon>Vertebrata</taxon>
        <taxon>Euteleostomi</taxon>
        <taxon>Actinopterygii</taxon>
        <taxon>Neopterygii</taxon>
        <taxon>Teleostei</taxon>
        <taxon>Neoteleostei</taxon>
        <taxon>Acanthomorphata</taxon>
        <taxon>Eupercaria</taxon>
        <taxon>Perciformes</taxon>
        <taxon>Notothenioidei</taxon>
        <taxon>Channichthyidae</taxon>
        <taxon>Champsocephalus</taxon>
    </lineage>
</organism>
<dbReference type="EMBL" id="JAURVH010001528">
    <property type="protein sequence ID" value="KAK5911113.1"/>
    <property type="molecule type" value="Genomic_DNA"/>
</dbReference>
<comment type="caution">
    <text evidence="2">The sequence shown here is derived from an EMBL/GenBank/DDBJ whole genome shotgun (WGS) entry which is preliminary data.</text>
</comment>
<evidence type="ECO:0000313" key="2">
    <source>
        <dbReference type="EMBL" id="KAK5911113.1"/>
    </source>
</evidence>
<sequence length="243" mass="25565">MGSQPKAAESVADEGESSTAVAAVSVALTPPLLGPFPAVGAEWVAGAAETTVHLSAVATTTSQRAREPGVGTVRIGPSITRPEPGTAVKPEARAQSTRKSPREGGREAQRPGVRAVQVISAPLTRTNTRNPARMALTTPMPPAALTCHLHHPEDPRPGYLHQEVCPQGGAGVEEVEEVEEEICTEVVAMLEAHQGDTGADPAPPLRVGPPSHQAQPENNKARLIPLDPKTRAGEEMEERRKTK</sequence>
<name>A0AAN8D0V6_CHAGU</name>
<dbReference type="AlphaFoldDB" id="A0AAN8D0V6"/>
<protein>
    <submittedName>
        <fullName evidence="2">Uncharacterized protein</fullName>
    </submittedName>
</protein>
<feature type="region of interest" description="Disordered" evidence="1">
    <location>
        <begin position="59"/>
        <end position="112"/>
    </location>
</feature>
<dbReference type="Proteomes" id="UP001331515">
    <property type="component" value="Unassembled WGS sequence"/>
</dbReference>
<proteinExistence type="predicted"/>
<reference evidence="2 3" key="1">
    <citation type="journal article" date="2023" name="Mol. Biol. Evol.">
        <title>Genomics of Secondarily Temperate Adaptation in the Only Non-Antarctic Icefish.</title>
        <authorList>
            <person name="Rivera-Colon A.G."/>
            <person name="Rayamajhi N."/>
            <person name="Minhas B.F."/>
            <person name="Madrigal G."/>
            <person name="Bilyk K.T."/>
            <person name="Yoon V."/>
            <person name="Hune M."/>
            <person name="Gregory S."/>
            <person name="Cheng C.H.C."/>
            <person name="Catchen J.M."/>
        </authorList>
    </citation>
    <scope>NUCLEOTIDE SEQUENCE [LARGE SCALE GENOMIC DNA]</scope>
    <source>
        <tissue evidence="2">White muscle</tissue>
    </source>
</reference>
<evidence type="ECO:0000256" key="1">
    <source>
        <dbReference type="SAM" id="MobiDB-lite"/>
    </source>
</evidence>
<gene>
    <name evidence="2" type="ORF">CgunFtcFv8_005319</name>
</gene>
<feature type="compositionally biased region" description="Basic and acidic residues" evidence="1">
    <location>
        <begin position="100"/>
        <end position="109"/>
    </location>
</feature>